<evidence type="ECO:0000313" key="2">
    <source>
        <dbReference type="Proteomes" id="UP000250235"/>
    </source>
</evidence>
<evidence type="ECO:0000313" key="1">
    <source>
        <dbReference type="EMBL" id="KZV46902.1"/>
    </source>
</evidence>
<keyword evidence="2" id="KW-1185">Reference proteome</keyword>
<protein>
    <submittedName>
        <fullName evidence="1">Uncharacterized protein</fullName>
    </submittedName>
</protein>
<proteinExistence type="predicted"/>
<reference evidence="1 2" key="1">
    <citation type="journal article" date="2015" name="Proc. Natl. Acad. Sci. U.S.A.">
        <title>The resurrection genome of Boea hygrometrica: A blueprint for survival of dehydration.</title>
        <authorList>
            <person name="Xiao L."/>
            <person name="Yang G."/>
            <person name="Zhang L."/>
            <person name="Yang X."/>
            <person name="Zhao S."/>
            <person name="Ji Z."/>
            <person name="Zhou Q."/>
            <person name="Hu M."/>
            <person name="Wang Y."/>
            <person name="Chen M."/>
            <person name="Xu Y."/>
            <person name="Jin H."/>
            <person name="Xiao X."/>
            <person name="Hu G."/>
            <person name="Bao F."/>
            <person name="Hu Y."/>
            <person name="Wan P."/>
            <person name="Li L."/>
            <person name="Deng X."/>
            <person name="Kuang T."/>
            <person name="Xiang C."/>
            <person name="Zhu J.K."/>
            <person name="Oliver M.J."/>
            <person name="He Y."/>
        </authorList>
    </citation>
    <scope>NUCLEOTIDE SEQUENCE [LARGE SCALE GENOMIC DNA]</scope>
    <source>
        <strain evidence="2">cv. XS01</strain>
    </source>
</reference>
<dbReference type="Proteomes" id="UP000250235">
    <property type="component" value="Unassembled WGS sequence"/>
</dbReference>
<gene>
    <name evidence="1" type="ORF">F511_06144</name>
</gene>
<dbReference type="EMBL" id="KQ995351">
    <property type="protein sequence ID" value="KZV46902.1"/>
    <property type="molecule type" value="Genomic_DNA"/>
</dbReference>
<name>A0A2Z7CIJ1_9LAMI</name>
<dbReference type="AlphaFoldDB" id="A0A2Z7CIJ1"/>
<sequence length="274" mass="30310">MLPDQAEMASSGLPLYEEKASNLRLMDIPLIKEKAAILDKFEHEPAGPQLLQLPPILRGFLSFFEIPLTTYVLMQLLQMKRLGPGKFYISHKGDLGFIGGTRALTRADRMDKETMLKALKGRPEEGSSGAVAPPSLKKGKRKDLNLVWNAPDLGVLGSFAIRFAEAINRLTRARKEVASSLQSLDEVLEHHTELAKRLEELEVGLSLEELPIRIGLMLSSGSGLCAQVGLPPEKLPMRIGLKFPMRIELKLPSRMGLCAQVGLQPEDLLRRTLS</sequence>
<accession>A0A2Z7CIJ1</accession>
<organism evidence="1 2">
    <name type="scientific">Dorcoceras hygrometricum</name>
    <dbReference type="NCBI Taxonomy" id="472368"/>
    <lineage>
        <taxon>Eukaryota</taxon>
        <taxon>Viridiplantae</taxon>
        <taxon>Streptophyta</taxon>
        <taxon>Embryophyta</taxon>
        <taxon>Tracheophyta</taxon>
        <taxon>Spermatophyta</taxon>
        <taxon>Magnoliopsida</taxon>
        <taxon>eudicotyledons</taxon>
        <taxon>Gunneridae</taxon>
        <taxon>Pentapetalae</taxon>
        <taxon>asterids</taxon>
        <taxon>lamiids</taxon>
        <taxon>Lamiales</taxon>
        <taxon>Gesneriaceae</taxon>
        <taxon>Didymocarpoideae</taxon>
        <taxon>Trichosporeae</taxon>
        <taxon>Loxocarpinae</taxon>
        <taxon>Dorcoceras</taxon>
    </lineage>
</organism>